<feature type="region of interest" description="Disordered" evidence="2">
    <location>
        <begin position="528"/>
        <end position="550"/>
    </location>
</feature>
<sequence length="557" mass="57292">MDGSPLAAAAAPPPLDDAARAVESLFLDVGEKLTAGAADLSTVTRRFESLTARLEEDDLRQAVACLEQVAGGVAAIGRASAAHLADLDGMVGRVAQLQARLVRLCKTIAEVRLLSVNARIEAAHVASGALDFTVFTTEIGRLSDLAEQSLHNLGGELDGLDQRIQTARDGQRRFQTAHRQSLNEIGGKIGNAAAAADGRRAAAAATLAAIADEARSVGAHLGAAVLALQIGDITRQRLDHVTEALATPPDAPALAAALYRLQAAQLDHAADDLRQAAETARRNLNAIADEARHLEQQGRLTFGGGQDGQGSFLQDLAEQLRAANGMMAEYGRATRETESLVRAVAARGAGMVEHVEAVHSIEIDLRLMGLNATLKCGRLGSDGRALGIIAQTLRGYAGSTVADAGHVMEGLNSVIDSAVRLSGQTGDDDGIGGLLAGMEAAEASLTAAGADLAQTLSALAAALGRVIQALGHAQAGLAGTEGLDGTLRAAAAQLRGQAGSLAPEDGDADLDPELLDHLAGRYTMDREREVHARHSAGAAPPAPAEAAGGGDIDQFLF</sequence>
<reference evidence="3" key="1">
    <citation type="submission" date="2016-10" db="EMBL/GenBank/DDBJ databases">
        <title>Sequence of Gallionella enrichment culture.</title>
        <authorList>
            <person name="Poehlein A."/>
            <person name="Muehling M."/>
            <person name="Daniel R."/>
        </authorList>
    </citation>
    <scope>NUCLEOTIDE SEQUENCE</scope>
</reference>
<keyword evidence="1" id="KW-0175">Coiled coil</keyword>
<gene>
    <name evidence="3" type="ORF">GALL_226460</name>
</gene>
<feature type="coiled-coil region" evidence="1">
    <location>
        <begin position="263"/>
        <end position="297"/>
    </location>
</feature>
<organism evidence="3">
    <name type="scientific">mine drainage metagenome</name>
    <dbReference type="NCBI Taxonomy" id="410659"/>
    <lineage>
        <taxon>unclassified sequences</taxon>
        <taxon>metagenomes</taxon>
        <taxon>ecological metagenomes</taxon>
    </lineage>
</organism>
<dbReference type="EMBL" id="MLJW01000168">
    <property type="protein sequence ID" value="OIQ95378.1"/>
    <property type="molecule type" value="Genomic_DNA"/>
</dbReference>
<name>A0A1J5RIU7_9ZZZZ</name>
<proteinExistence type="predicted"/>
<dbReference type="AlphaFoldDB" id="A0A1J5RIU7"/>
<dbReference type="Gene3D" id="6.10.250.3200">
    <property type="match status" value="1"/>
</dbReference>
<comment type="caution">
    <text evidence="3">The sequence shown here is derived from an EMBL/GenBank/DDBJ whole genome shotgun (WGS) entry which is preliminary data.</text>
</comment>
<protein>
    <submittedName>
        <fullName evidence="3">Reovirus sigma C capsid protein</fullName>
    </submittedName>
</protein>
<dbReference type="Gene3D" id="1.10.287.950">
    <property type="entry name" value="Methyl-accepting chemotaxis protein"/>
    <property type="match status" value="1"/>
</dbReference>
<evidence type="ECO:0000256" key="2">
    <source>
        <dbReference type="SAM" id="MobiDB-lite"/>
    </source>
</evidence>
<evidence type="ECO:0000313" key="3">
    <source>
        <dbReference type="EMBL" id="OIQ95378.1"/>
    </source>
</evidence>
<accession>A0A1J5RIU7</accession>
<dbReference type="SUPFAM" id="SSF58104">
    <property type="entry name" value="Methyl-accepting chemotaxis protein (MCP) signaling domain"/>
    <property type="match status" value="1"/>
</dbReference>
<evidence type="ECO:0000256" key="1">
    <source>
        <dbReference type="SAM" id="Coils"/>
    </source>
</evidence>